<organism evidence="2 3">
    <name type="scientific">Gordonia hydrophobica</name>
    <dbReference type="NCBI Taxonomy" id="40516"/>
    <lineage>
        <taxon>Bacteria</taxon>
        <taxon>Bacillati</taxon>
        <taxon>Actinomycetota</taxon>
        <taxon>Actinomycetes</taxon>
        <taxon>Mycobacteriales</taxon>
        <taxon>Gordoniaceae</taxon>
        <taxon>Gordonia</taxon>
    </lineage>
</organism>
<dbReference type="Pfam" id="PF01796">
    <property type="entry name" value="OB_ChsH2_C"/>
    <property type="match status" value="1"/>
</dbReference>
<dbReference type="InterPro" id="IPR002878">
    <property type="entry name" value="ChsH2_C"/>
</dbReference>
<dbReference type="RefSeq" id="WP_066172007.1">
    <property type="nucleotide sequence ID" value="NZ_CP136137.1"/>
</dbReference>
<dbReference type="InterPro" id="IPR012340">
    <property type="entry name" value="NA-bd_OB-fold"/>
</dbReference>
<name>A0ABZ2TZX2_9ACTN</name>
<accession>A0ABZ2TZX2</accession>
<proteinExistence type="predicted"/>
<dbReference type="Proteomes" id="UP001479933">
    <property type="component" value="Chromosome"/>
</dbReference>
<gene>
    <name evidence="2" type="ORF">RVF87_17775</name>
</gene>
<protein>
    <submittedName>
        <fullName evidence="2">OB-fold domain-containing protein</fullName>
    </submittedName>
</protein>
<sequence>MSEIRSIGTYLPPWEVAGRRVAGPDEDALTMAVAAGRVADPDARAARVVLVSRDFPLLEGGNGAVLLAGLALPADTPVVEVLGGGPAVLDQIVGAEPGTLIIGADLSATVGASALLTGDSGVGIDGIARRTGSLPVTARASDGVRHVYGDPRLDREVGLKTAVDRLGLDPALPVVAIAGAKPKDLGALAVSDGAATDAAQSASGVIRVIAAILEVSAPLAGGVVAVEQASASAAVLDPGKGSAVVARSEALIGELPRTRTADGNGIPISLAAYARAFEPKLRWEAAVFDEAPGIDSAPLFPPRARVGATGKLADDYRLEPLPRTGTVYTHTTIRIPVPDLPSPYTLAVVALDDSPVRVLLKVTAAVAGTVEVGRPGKVVMRRVAVRAGVPDYGYAFWPDLPAETAASSADSAAQTAPEKEVAR</sequence>
<evidence type="ECO:0000313" key="3">
    <source>
        <dbReference type="Proteomes" id="UP001479933"/>
    </source>
</evidence>
<dbReference type="SUPFAM" id="SSF50249">
    <property type="entry name" value="Nucleic acid-binding proteins"/>
    <property type="match status" value="1"/>
</dbReference>
<dbReference type="EMBL" id="CP136137">
    <property type="protein sequence ID" value="WYY06878.1"/>
    <property type="molecule type" value="Genomic_DNA"/>
</dbReference>
<feature type="domain" description="ChsH2 C-terminal OB-fold" evidence="1">
    <location>
        <begin position="320"/>
        <end position="380"/>
    </location>
</feature>
<reference evidence="2 3" key="1">
    <citation type="journal article" date="2023" name="Virus Evol.">
        <title>Computational host range prediction-The good, the bad, and the ugly.</title>
        <authorList>
            <person name="Howell A.A."/>
            <person name="Versoza C.J."/>
            <person name="Pfeifer S.P."/>
        </authorList>
    </citation>
    <scope>NUCLEOTIDE SEQUENCE [LARGE SCALE GENOMIC DNA]</scope>
    <source>
        <strain evidence="2 3">1610/1b</strain>
    </source>
</reference>
<keyword evidence="3" id="KW-1185">Reference proteome</keyword>
<evidence type="ECO:0000313" key="2">
    <source>
        <dbReference type="EMBL" id="WYY06878.1"/>
    </source>
</evidence>
<evidence type="ECO:0000259" key="1">
    <source>
        <dbReference type="Pfam" id="PF01796"/>
    </source>
</evidence>